<dbReference type="Pfam" id="PF06314">
    <property type="entry name" value="ADC"/>
    <property type="match status" value="1"/>
</dbReference>
<name>A0ABW0YS72_9ACTN</name>
<gene>
    <name evidence="1" type="ORF">ACFP1Z_04290</name>
</gene>
<evidence type="ECO:0000313" key="1">
    <source>
        <dbReference type="EMBL" id="MFC5719405.1"/>
    </source>
</evidence>
<dbReference type="RefSeq" id="WP_390314488.1">
    <property type="nucleotide sequence ID" value="NZ_JBHSPB010000002.1"/>
</dbReference>
<evidence type="ECO:0000313" key="2">
    <source>
        <dbReference type="Proteomes" id="UP001596083"/>
    </source>
</evidence>
<sequence length="264" mass="29426">MTMTHREPADRTPGRSLLSDLRRLRTLVDPRKPLYRDAHYFAATIEVDPATMRRWLPPGIRLAAPARAELFTAYFPHCTYGSVYHEAGLFVHVKTLRGTGVHCPWMILDDDVALILGRELLGYPKKLGTIDWRLDGHGDGATLRAEATRHGHRLITMGGRLGEVITDPPPILGRPHRNVTGLQGLALPRVVAFTPVERPVEVRRVHDVDLSLGGSERDPLDQMGLGPVIEARLHRVDLAAALPPLPLRPLSPLYTVTRLRPRVL</sequence>
<dbReference type="EMBL" id="JBHSPB010000002">
    <property type="protein sequence ID" value="MFC5719405.1"/>
    <property type="molecule type" value="Genomic_DNA"/>
</dbReference>
<dbReference type="Proteomes" id="UP001596083">
    <property type="component" value="Unassembled WGS sequence"/>
</dbReference>
<protein>
    <submittedName>
        <fullName evidence="1">Acetoacetate decarboxylase family protein</fullName>
    </submittedName>
</protein>
<reference evidence="2" key="1">
    <citation type="journal article" date="2019" name="Int. J. Syst. Evol. Microbiol.">
        <title>The Global Catalogue of Microorganisms (GCM) 10K type strain sequencing project: providing services to taxonomists for standard genome sequencing and annotation.</title>
        <authorList>
            <consortium name="The Broad Institute Genomics Platform"/>
            <consortium name="The Broad Institute Genome Sequencing Center for Infectious Disease"/>
            <person name="Wu L."/>
            <person name="Ma J."/>
        </authorList>
    </citation>
    <scope>NUCLEOTIDE SEQUENCE [LARGE SCALE GENOMIC DNA]</scope>
    <source>
        <strain evidence="2">CGMCC 4.7304</strain>
    </source>
</reference>
<dbReference type="InterPro" id="IPR010451">
    <property type="entry name" value="Acetoacetate_decarboxylase"/>
</dbReference>
<accession>A0ABW0YS72</accession>
<dbReference type="InterPro" id="IPR023375">
    <property type="entry name" value="ADC_dom_sf"/>
</dbReference>
<keyword evidence="2" id="KW-1185">Reference proteome</keyword>
<proteinExistence type="predicted"/>
<organism evidence="1 2">
    <name type="scientific">Streptomyces gamaensis</name>
    <dbReference type="NCBI Taxonomy" id="1763542"/>
    <lineage>
        <taxon>Bacteria</taxon>
        <taxon>Bacillati</taxon>
        <taxon>Actinomycetota</taxon>
        <taxon>Actinomycetes</taxon>
        <taxon>Kitasatosporales</taxon>
        <taxon>Streptomycetaceae</taxon>
        <taxon>Streptomyces</taxon>
    </lineage>
</organism>
<dbReference type="SUPFAM" id="SSF160104">
    <property type="entry name" value="Acetoacetate decarboxylase-like"/>
    <property type="match status" value="1"/>
</dbReference>
<dbReference type="Gene3D" id="2.40.400.10">
    <property type="entry name" value="Acetoacetate decarboxylase-like"/>
    <property type="match status" value="1"/>
</dbReference>
<comment type="caution">
    <text evidence="1">The sequence shown here is derived from an EMBL/GenBank/DDBJ whole genome shotgun (WGS) entry which is preliminary data.</text>
</comment>